<proteinExistence type="predicted"/>
<name>A0ABY6M490_9FLAO</name>
<sequence length="77" mass="9195">MRFTEQETALLLLLLHNKDNSYYDLLLNKLQQNEYIKGRLLHQLYDALLDAQVVFNDERDTMLVSLLKRIKFKATPR</sequence>
<evidence type="ECO:0000313" key="1">
    <source>
        <dbReference type="EMBL" id="UYW02398.1"/>
    </source>
</evidence>
<dbReference type="Proteomes" id="UP001163328">
    <property type="component" value="Chromosome"/>
</dbReference>
<accession>A0ABY6M490</accession>
<gene>
    <name evidence="1" type="ORF">K5I29_05750</name>
</gene>
<organism evidence="1 2">
    <name type="scientific">Flavobacterium agricola</name>
    <dbReference type="NCBI Taxonomy" id="2870839"/>
    <lineage>
        <taxon>Bacteria</taxon>
        <taxon>Pseudomonadati</taxon>
        <taxon>Bacteroidota</taxon>
        <taxon>Flavobacteriia</taxon>
        <taxon>Flavobacteriales</taxon>
        <taxon>Flavobacteriaceae</taxon>
        <taxon>Flavobacterium</taxon>
    </lineage>
</organism>
<protein>
    <submittedName>
        <fullName evidence="1">Uncharacterized protein</fullName>
    </submittedName>
</protein>
<dbReference type="EMBL" id="CP081495">
    <property type="protein sequence ID" value="UYW02398.1"/>
    <property type="molecule type" value="Genomic_DNA"/>
</dbReference>
<reference evidence="1" key="1">
    <citation type="submission" date="2021-08" db="EMBL/GenBank/DDBJ databases">
        <title>Flavobacterium sp. strain CC-SYL302.</title>
        <authorList>
            <person name="Lin S.-Y."/>
            <person name="Lee T.-H."/>
            <person name="Young C.-C."/>
        </authorList>
    </citation>
    <scope>NUCLEOTIDE SEQUENCE</scope>
    <source>
        <strain evidence="1">CC-SYL302</strain>
    </source>
</reference>
<dbReference type="RefSeq" id="WP_264434949.1">
    <property type="nucleotide sequence ID" value="NZ_CP081495.1"/>
</dbReference>
<evidence type="ECO:0000313" key="2">
    <source>
        <dbReference type="Proteomes" id="UP001163328"/>
    </source>
</evidence>
<keyword evidence="2" id="KW-1185">Reference proteome</keyword>